<protein>
    <recommendedName>
        <fullName evidence="12">CCR4-NOT transcription complex subunit 1</fullName>
    </recommendedName>
    <alternativeName>
        <fullName evidence="11">CCR4-associated factor 1</fullName>
    </alternativeName>
</protein>
<evidence type="ECO:0000259" key="15">
    <source>
        <dbReference type="Pfam" id="PF12842"/>
    </source>
</evidence>
<feature type="compositionally biased region" description="Polar residues" evidence="13">
    <location>
        <begin position="1325"/>
        <end position="1337"/>
    </location>
</feature>
<evidence type="ECO:0000259" key="19">
    <source>
        <dbReference type="Pfam" id="PF22940"/>
    </source>
</evidence>
<dbReference type="PANTHER" id="PTHR13162">
    <property type="entry name" value="CCR4-NOT TRANSCRIPTION COMPLEX"/>
    <property type="match status" value="1"/>
</dbReference>
<reference evidence="21" key="1">
    <citation type="submission" date="2020-06" db="EMBL/GenBank/DDBJ databases">
        <title>Draft genome of Bugula neritina, a colonial animal packing powerful symbionts and potential medicines.</title>
        <authorList>
            <person name="Rayko M."/>
        </authorList>
    </citation>
    <scope>NUCLEOTIDE SEQUENCE [LARGE SCALE GENOMIC DNA]</scope>
    <source>
        <strain evidence="21">Kwan_BN1</strain>
    </source>
</reference>
<evidence type="ECO:0000256" key="3">
    <source>
        <dbReference type="ARBA" id="ARBA00022490"/>
    </source>
</evidence>
<dbReference type="GO" id="GO:0000932">
    <property type="term" value="C:P-body"/>
    <property type="evidence" value="ECO:0007669"/>
    <property type="project" value="TreeGrafter"/>
</dbReference>
<dbReference type="FunFam" id="1.25.40.790:FF:000001">
    <property type="entry name" value="Ccr4-not transcription complex subunit 1 isoform"/>
    <property type="match status" value="1"/>
</dbReference>
<feature type="domain" description="CCR4-Not complex component Not1 C-terminal" evidence="14">
    <location>
        <begin position="2003"/>
        <end position="2362"/>
    </location>
</feature>
<keyword evidence="7" id="KW-0943">RNA-mediated gene silencing</keyword>
<evidence type="ECO:0000256" key="12">
    <source>
        <dbReference type="ARBA" id="ARBA00071432"/>
    </source>
</evidence>
<evidence type="ECO:0000259" key="20">
    <source>
        <dbReference type="Pfam" id="PF25097"/>
    </source>
</evidence>
<dbReference type="Pfam" id="PF16417">
    <property type="entry name" value="CNOT1_TTP_bind"/>
    <property type="match status" value="1"/>
</dbReference>
<feature type="region of interest" description="Disordered" evidence="13">
    <location>
        <begin position="1316"/>
        <end position="1343"/>
    </location>
</feature>
<evidence type="ECO:0000259" key="14">
    <source>
        <dbReference type="Pfam" id="PF04054"/>
    </source>
</evidence>
<evidence type="ECO:0000256" key="10">
    <source>
        <dbReference type="ARBA" id="ARBA00025717"/>
    </source>
</evidence>
<feature type="domain" description="CCR4-NOT transcription complex subunit 1 N-terminal" evidence="19">
    <location>
        <begin position="37"/>
        <end position="226"/>
    </location>
</feature>
<dbReference type="GO" id="GO:0031047">
    <property type="term" value="P:regulatory ncRNA-mediated gene silencing"/>
    <property type="evidence" value="ECO:0007669"/>
    <property type="project" value="UniProtKB-KW"/>
</dbReference>
<evidence type="ECO:0000259" key="16">
    <source>
        <dbReference type="Pfam" id="PF16415"/>
    </source>
</evidence>
<dbReference type="FunFam" id="1.25.40.800:FF:000001">
    <property type="entry name" value="CCR4-NOT transcription complex subunit 1"/>
    <property type="match status" value="1"/>
</dbReference>
<evidence type="ECO:0000259" key="18">
    <source>
        <dbReference type="Pfam" id="PF16418"/>
    </source>
</evidence>
<keyword evidence="5" id="KW-0810">Translation regulation</keyword>
<keyword evidence="4" id="KW-0678">Repressor</keyword>
<dbReference type="InterPro" id="IPR040398">
    <property type="entry name" value="Not1"/>
</dbReference>
<dbReference type="Gene3D" id="1.25.40.790">
    <property type="match status" value="1"/>
</dbReference>
<dbReference type="EMBL" id="VXIV02001682">
    <property type="protein sequence ID" value="KAF6030651.1"/>
    <property type="molecule type" value="Genomic_DNA"/>
</dbReference>
<dbReference type="Gene3D" id="1.25.40.800">
    <property type="match status" value="1"/>
</dbReference>
<dbReference type="FunFam" id="1.25.40.180:FF:000005">
    <property type="entry name" value="Ccr4-not transcription complex subunit 1 isoform"/>
    <property type="match status" value="1"/>
</dbReference>
<dbReference type="GO" id="GO:0030015">
    <property type="term" value="C:CCR4-NOT core complex"/>
    <property type="evidence" value="ECO:0007669"/>
    <property type="project" value="InterPro"/>
</dbReference>
<dbReference type="InterPro" id="IPR032191">
    <property type="entry name" value="CNOT1_CAF1_bind"/>
</dbReference>
<evidence type="ECO:0000256" key="11">
    <source>
        <dbReference type="ARBA" id="ARBA00032531"/>
    </source>
</evidence>
<keyword evidence="8" id="KW-0804">Transcription</keyword>
<sequence length="2377" mass="266061">MNLASLDFALSHISSSVRNLTKKNFKQTASELSHLTTLHGQEAERHLFRCLFSAIDFTGDGKSNNGKDTFQIQLLQQECAALIAKPNCISILCFALESPFQRQKTLKPSSQLLSQISKILKLNKLQEVVFGVVLLNSSNPDIRYHAKAFTRLKFPDLISSFLDTESGGRESGLHEAAVEVLHRLLVDLVDSENPSGTSTELKEQFLAALRRDFPRERTPVILAPLLYSEQFNYTLEQLNPSSVALPNKVMEARLAECLKEIGYSCTSEKDKCRQTLTQLGGVREVTAKAVAQVLGMMSKTVTGLQDGLHMQTLNMPNSLWVTESRPEGQPTQQTWNVDVFVQVVQEMSPSLNWRDVVREFDHEGFMVVSRQGLQLIMMAVCKAMHNAFPIDELFKPWTNSEGQMSWFAVALNNPDVFCFGNFLKQKLKLDNLKAPPDAESIDVLTWQSSELVESLIRLSDLGHYQKVMDLIKSAAGSCPDVIMINILNTTSPWNTTKKDMVLTILPAFLINHPNSGMMLQMMWNFQSHTHGPMLRTLMMYGMADWFLKGGEENDQTRLSRILDVAQDLKALSMLLNISQFSFVVELACLASRREYLKLDKWLSDKIRDHGEVFIEALIGFLRRRCPLLVGYKDEMAHQRQSSKVQLSIDAVNTILSVLQTFAGGIRSEELSKEVAQLVGNAGSYIKTRAMQQPIMSSMPPMMNMPSGSNGPPPVSVIENSFVNLSLQAPTPGGSPAKFNQTNNVTAGAPGLPGSNTSLTNLQPMRIVQPDHMMMGGNRGQPQAFNNRNIQPNAALAPSQPVIDSPTTFSSDVEDEANSYFQKIYNQPPNNFGIDDVLKMLKQFKDSNIKHERDVFCCMLRNLFEENSFFPQYPERELHVTALLLGGIVDHGLIQHMALGTALKYVLEGLKAEPGSKMFMFGTSALDKFKTRLKDCAQYCQHIVALPHFNQFPSILAEYVSYGKLGQEPPLNSTGSMSHHANAVAALPVSNALTQQPAIAPSMNTASTVPQATFPGSPAPPATNSANSQKGAGVIGLPNKQVSKPSLAHTTNIDTLLAGNDEKMDLSIPPETTQDKVFFIFNNLSQMNIQQKADELLQALKDDHIPWAAQYLVMKRASIEPNFHPLYSSFLDTLSKTTLNSRVLVETFRNIKVLLRSDKGVSNFSDRSLLKNLGHWLGLITLAKNKPILHLDLDLKGLLYEANSKGSEELLYVVPFVAKVLESCEKSRIFRPPNPWTLGILNVLAELHQQHELKLNLKFEIEVLCKHLHLDLQELNATHFLMDDTYMEILECQLTVRPKQQESQMMINMPVPRAGSVGMPDMEQAPTPNQSTLAQQVPASRPTPQPQYSYNDINVSSMANLAPHIQISDQLPLFQLNKALKTLVRPVLERSISDLILPVVERSIKIALTTCESVVKKDFALDPEEQRMMGAAHSIIRSLTAGMALITCRDPLLISIQTGLKQAFLGSFNRSALTLQHKEMIEKAAQVVAQDNTELACVFIQKTAVEKAIPEIDKRLAGEFELRLTARQEGRRYCDPVAQKYQMEVIPEPIRLKPGNAAPSQQMSVYHEFARNIPGFAIAGGSSNMSSDLLGQQSMINSKQHTNFLADEIGAMYEKVGNDIEGQLQVLSSSQAASTNSAQLSALQMLASMLKKAAQSRDIAMTAITLIQKTVESFLECYNSNAITEINLASRVRDCHLVVLRGLYGPRAFGSNWTKDHVTRSMVESKDDIRYNDEAVECLIKAGLVHLTQYDNSLAAFMENGTNYNGVKLAMRLIQKLIVKEKGSELITESDFSNTVVSLIKIPSAQYRLLPDGLAEMVDYLRQQNDGGLVPGSPSGPTSMMQSGINQAKDTNDPPGLHEKTEYLLREWVQLYHNPGIARDYNRQAFTQFVNQMSQQGILKSDELITRFFRLCTQLCVDVTYSTLKNFSTNAALVRAQCFKTLDAYVRLIVLLVKLSGEANNPATKINLLNKVLGIVAGVLMSDHDSKGKEFQQLPFHRIFIMLFIELNAPEHILEAMNFQVLTAFVNTYRILRPARYPGFAFAWLELISHRAFIGRMLQLTAQQRGWNMYAQILIDLFKFLAPFLRNADLNRAMQVLYKGTLRVLLVLLHDFPEFLCDYHYAFCDVIPPNCIQMRNLILSAFPRNMRLPDPFTPNLKVDMLTEIAHAPKIMTNVAAMIQPESFRKDLESYLKSRSPSTFLTELRSKLQITNDPGNRYNIPLMNALVLHVGTQAIQNLQLKGMSPNTSTITQTSHMEIFQNLSLDLDTEGRYLFLNAIANQLRFPNSHTHYFSCALLSLFADAHSVALQEQITRVLLERLIVNRPHPWGLLVTFIELIRNQVYKFWGHDFVHCSPEIARLFETVAKSCNQNRSQARGSQ</sequence>
<dbReference type="CDD" id="cd20710">
    <property type="entry name" value="NOT1_connector"/>
    <property type="match status" value="1"/>
</dbReference>
<dbReference type="Pfam" id="PF22940">
    <property type="entry name" value="CNOT1_1st"/>
    <property type="match status" value="1"/>
</dbReference>
<keyword evidence="22" id="KW-1185">Reference proteome</keyword>
<dbReference type="InterPro" id="IPR032194">
    <property type="entry name" value="CNOT1_HEAT"/>
</dbReference>
<name>A0A7J7JY81_BUGNE</name>
<evidence type="ECO:0000256" key="6">
    <source>
        <dbReference type="ARBA" id="ARBA00023015"/>
    </source>
</evidence>
<gene>
    <name evidence="21" type="ORF">EB796_011058</name>
</gene>
<dbReference type="GO" id="GO:0005634">
    <property type="term" value="C:nucleus"/>
    <property type="evidence" value="ECO:0007669"/>
    <property type="project" value="UniProtKB-SubCell"/>
</dbReference>
<feature type="domain" description="CCR4-NOT transcription complex subunit 1 CAF1-binding" evidence="16">
    <location>
        <begin position="1067"/>
        <end position="1283"/>
    </location>
</feature>
<evidence type="ECO:0000256" key="1">
    <source>
        <dbReference type="ARBA" id="ARBA00004123"/>
    </source>
</evidence>
<comment type="caution">
    <text evidence="21">The sequence shown here is derived from an EMBL/GenBank/DDBJ whole genome shotgun (WGS) entry which is preliminary data.</text>
</comment>
<dbReference type="Pfam" id="PF12842">
    <property type="entry name" value="DUF3819"/>
    <property type="match status" value="1"/>
</dbReference>
<keyword evidence="6" id="KW-0805">Transcription regulation</keyword>
<dbReference type="Gene3D" id="1.25.40.840">
    <property type="entry name" value="CCR4-NOT transcription complex subunit 1 TTP binding domain"/>
    <property type="match status" value="1"/>
</dbReference>
<dbReference type="InterPro" id="IPR007196">
    <property type="entry name" value="CCR4-Not_Not1_C"/>
</dbReference>
<dbReference type="Pfam" id="PF04054">
    <property type="entry name" value="Not1"/>
    <property type="match status" value="1"/>
</dbReference>
<dbReference type="Pfam" id="PF16418">
    <property type="entry name" value="CNOT1_HEAT"/>
    <property type="match status" value="1"/>
</dbReference>
<keyword evidence="9" id="KW-0539">Nucleus</keyword>
<feature type="domain" description="CCR4-NOT transcription complex subunit 1 TTP binding" evidence="17">
    <location>
        <begin position="803"/>
        <end position="967"/>
    </location>
</feature>
<organism evidence="21 22">
    <name type="scientific">Bugula neritina</name>
    <name type="common">Brown bryozoan</name>
    <name type="synonym">Sertularia neritina</name>
    <dbReference type="NCBI Taxonomy" id="10212"/>
    <lineage>
        <taxon>Eukaryota</taxon>
        <taxon>Metazoa</taxon>
        <taxon>Spiralia</taxon>
        <taxon>Lophotrochozoa</taxon>
        <taxon>Bryozoa</taxon>
        <taxon>Gymnolaemata</taxon>
        <taxon>Cheilostomatida</taxon>
        <taxon>Flustrina</taxon>
        <taxon>Buguloidea</taxon>
        <taxon>Bugulidae</taxon>
        <taxon>Bugula</taxon>
    </lineage>
</organism>
<evidence type="ECO:0000256" key="5">
    <source>
        <dbReference type="ARBA" id="ARBA00022845"/>
    </source>
</evidence>
<dbReference type="PANTHER" id="PTHR13162:SF8">
    <property type="entry name" value="CCR4-NOT TRANSCRIPTION COMPLEX SUBUNIT 1"/>
    <property type="match status" value="1"/>
</dbReference>
<dbReference type="GO" id="GO:0060090">
    <property type="term" value="F:molecular adaptor activity"/>
    <property type="evidence" value="ECO:0007669"/>
    <property type="project" value="TreeGrafter"/>
</dbReference>
<evidence type="ECO:0000256" key="2">
    <source>
        <dbReference type="ARBA" id="ARBA00004496"/>
    </source>
</evidence>
<comment type="subcellular location">
    <subcellularLocation>
        <location evidence="2">Cytoplasm</location>
    </subcellularLocation>
    <subcellularLocation>
        <location evidence="1">Nucleus</location>
    </subcellularLocation>
</comment>
<keyword evidence="3" id="KW-0963">Cytoplasm</keyword>
<dbReference type="InterPro" id="IPR055454">
    <property type="entry name" value="CNOT1-like_NOT1_connector"/>
</dbReference>
<dbReference type="InterPro" id="IPR055104">
    <property type="entry name" value="CNOT1_1st"/>
</dbReference>
<feature type="domain" description="CCR4-NOT transcription complex subunit 1" evidence="15">
    <location>
        <begin position="1378"/>
        <end position="1526"/>
    </location>
</feature>
<evidence type="ECO:0000259" key="17">
    <source>
        <dbReference type="Pfam" id="PF16417"/>
    </source>
</evidence>
<comment type="similarity">
    <text evidence="10">Belongs to the CNOT1 family.</text>
</comment>
<dbReference type="InterPro" id="IPR032193">
    <property type="entry name" value="CNOT1_TTP_bind"/>
</dbReference>
<evidence type="ECO:0000313" key="22">
    <source>
        <dbReference type="Proteomes" id="UP000593567"/>
    </source>
</evidence>
<dbReference type="InterPro" id="IPR038535">
    <property type="entry name" value="CNOT1_TTP_bind_sf"/>
</dbReference>
<dbReference type="Gene3D" id="1.25.40.180">
    <property type="match status" value="1"/>
</dbReference>
<evidence type="ECO:0000256" key="4">
    <source>
        <dbReference type="ARBA" id="ARBA00022491"/>
    </source>
</evidence>
<feature type="domain" description="CCR4-NOT transcription complex subunit 1-like NOT1 connector" evidence="20">
    <location>
        <begin position="1625"/>
        <end position="1823"/>
    </location>
</feature>
<dbReference type="Pfam" id="PF25097">
    <property type="entry name" value="ARM_Cnot1"/>
    <property type="match status" value="1"/>
</dbReference>
<evidence type="ECO:0000256" key="8">
    <source>
        <dbReference type="ARBA" id="ARBA00023163"/>
    </source>
</evidence>
<evidence type="ECO:0000256" key="7">
    <source>
        <dbReference type="ARBA" id="ARBA00023158"/>
    </source>
</evidence>
<dbReference type="GO" id="GO:0000288">
    <property type="term" value="P:nuclear-transcribed mRNA catabolic process, deadenylation-dependent decay"/>
    <property type="evidence" value="ECO:0007669"/>
    <property type="project" value="TreeGrafter"/>
</dbReference>
<dbReference type="InterPro" id="IPR024557">
    <property type="entry name" value="CNOT1_dom_4"/>
</dbReference>
<dbReference type="Proteomes" id="UP000593567">
    <property type="component" value="Unassembled WGS sequence"/>
</dbReference>
<dbReference type="Pfam" id="PF16415">
    <property type="entry name" value="CNOT1_CAF1_bind"/>
    <property type="match status" value="1"/>
</dbReference>
<evidence type="ECO:0000256" key="13">
    <source>
        <dbReference type="SAM" id="MobiDB-lite"/>
    </source>
</evidence>
<evidence type="ECO:0000256" key="9">
    <source>
        <dbReference type="ARBA" id="ARBA00023242"/>
    </source>
</evidence>
<proteinExistence type="inferred from homology"/>
<accession>A0A7J7JY81</accession>
<feature type="domain" description="CCR4-NOT transcription complex subunit 1 HEAT repeat" evidence="18">
    <location>
        <begin position="499"/>
        <end position="659"/>
    </location>
</feature>
<dbReference type="GO" id="GO:0017148">
    <property type="term" value="P:negative regulation of translation"/>
    <property type="evidence" value="ECO:0007669"/>
    <property type="project" value="InterPro"/>
</dbReference>
<evidence type="ECO:0000313" key="21">
    <source>
        <dbReference type="EMBL" id="KAF6030651.1"/>
    </source>
</evidence>
<dbReference type="OrthoDB" id="1933107at2759"/>